<proteinExistence type="predicted"/>
<comment type="caution">
    <text evidence="2">The sequence shown here is derived from an EMBL/GenBank/DDBJ whole genome shotgun (WGS) entry which is preliminary data.</text>
</comment>
<keyword evidence="3" id="KW-1185">Reference proteome</keyword>
<sequence length="97" mass="10350">MSARGPVEVLSLAVGAEADIASVLSVLRRRVADGPLWVLVIDRPGAGIVDHLVGLAQLHLDGVLTLSEFMIAKRRVVEPPGEGDDGMQDQQSRPDSR</sequence>
<feature type="region of interest" description="Disordered" evidence="1">
    <location>
        <begin position="77"/>
        <end position="97"/>
    </location>
</feature>
<evidence type="ECO:0000313" key="3">
    <source>
        <dbReference type="Proteomes" id="UP000598996"/>
    </source>
</evidence>
<dbReference type="Proteomes" id="UP000598996">
    <property type="component" value="Unassembled WGS sequence"/>
</dbReference>
<reference evidence="2 3" key="1">
    <citation type="submission" date="2021-01" db="EMBL/GenBank/DDBJ databases">
        <title>Actinoplanes sp. nov. LDG1-01 isolated from lichen.</title>
        <authorList>
            <person name="Saeng-In P."/>
            <person name="Phongsopitanun W."/>
            <person name="Kanchanasin P."/>
            <person name="Yuki M."/>
            <person name="Kudo T."/>
            <person name="Ohkuma M."/>
            <person name="Tanasupawat S."/>
        </authorList>
    </citation>
    <scope>NUCLEOTIDE SEQUENCE [LARGE SCALE GENOMIC DNA]</scope>
    <source>
        <strain evidence="2 3">LDG1-01</strain>
    </source>
</reference>
<evidence type="ECO:0000256" key="1">
    <source>
        <dbReference type="SAM" id="MobiDB-lite"/>
    </source>
</evidence>
<evidence type="ECO:0000313" key="2">
    <source>
        <dbReference type="EMBL" id="MBL7260074.1"/>
    </source>
</evidence>
<organism evidence="2 3">
    <name type="scientific">Paractinoplanes lichenicola</name>
    <dbReference type="NCBI Taxonomy" id="2802976"/>
    <lineage>
        <taxon>Bacteria</taxon>
        <taxon>Bacillati</taxon>
        <taxon>Actinomycetota</taxon>
        <taxon>Actinomycetes</taxon>
        <taxon>Micromonosporales</taxon>
        <taxon>Micromonosporaceae</taxon>
        <taxon>Paractinoplanes</taxon>
    </lineage>
</organism>
<dbReference type="RefSeq" id="WP_202996786.1">
    <property type="nucleotide sequence ID" value="NZ_JAENHO010000013.1"/>
</dbReference>
<protein>
    <submittedName>
        <fullName evidence="2">Uncharacterized protein</fullName>
    </submittedName>
</protein>
<dbReference type="EMBL" id="JAENHO010000013">
    <property type="protein sequence ID" value="MBL7260074.1"/>
    <property type="molecule type" value="Genomic_DNA"/>
</dbReference>
<gene>
    <name evidence="2" type="ORF">JKJ07_37705</name>
</gene>
<accession>A0ABS1W018</accession>
<name>A0ABS1W018_9ACTN</name>